<protein>
    <recommendedName>
        <fullName evidence="3">ASCH domain-containing protein</fullName>
    </recommendedName>
</protein>
<evidence type="ECO:0008006" key="3">
    <source>
        <dbReference type="Google" id="ProtNLM"/>
    </source>
</evidence>
<dbReference type="EMBL" id="FQUC01000021">
    <property type="protein sequence ID" value="SHG32838.1"/>
    <property type="molecule type" value="Genomic_DNA"/>
</dbReference>
<organism evidence="1 2">
    <name type="scientific">Dysgonomonas macrotermitis</name>
    <dbReference type="NCBI Taxonomy" id="1346286"/>
    <lineage>
        <taxon>Bacteria</taxon>
        <taxon>Pseudomonadati</taxon>
        <taxon>Bacteroidota</taxon>
        <taxon>Bacteroidia</taxon>
        <taxon>Bacteroidales</taxon>
        <taxon>Dysgonomonadaceae</taxon>
        <taxon>Dysgonomonas</taxon>
    </lineage>
</organism>
<proteinExistence type="predicted"/>
<evidence type="ECO:0000313" key="1">
    <source>
        <dbReference type="EMBL" id="SHG32838.1"/>
    </source>
</evidence>
<dbReference type="OrthoDB" id="9814995at2"/>
<accession>A0A1M5IWV4</accession>
<dbReference type="RefSeq" id="WP_062184303.1">
    <property type="nucleotide sequence ID" value="NZ_BBXL01000026.1"/>
</dbReference>
<dbReference type="AlphaFoldDB" id="A0A1M5IWV4"/>
<dbReference type="STRING" id="1346286.SAMN05444362_12145"/>
<name>A0A1M5IWV4_9BACT</name>
<dbReference type="Proteomes" id="UP000184480">
    <property type="component" value="Unassembled WGS sequence"/>
</dbReference>
<evidence type="ECO:0000313" key="2">
    <source>
        <dbReference type="Proteomes" id="UP000184480"/>
    </source>
</evidence>
<sequence length="119" mass="13826">MKILTLIIKQKFFDEIIDGTKTQEFREIRPNSNNKYCKLDDEGYPEEEDGILIPRPYDAIQFYVGYNKDRVNALVEITGSNIELLVDDKGEFIEYEHKGEIYTAAQIVYDLGKVLNKNV</sequence>
<reference evidence="2" key="1">
    <citation type="submission" date="2016-11" db="EMBL/GenBank/DDBJ databases">
        <authorList>
            <person name="Varghese N."/>
            <person name="Submissions S."/>
        </authorList>
    </citation>
    <scope>NUCLEOTIDE SEQUENCE [LARGE SCALE GENOMIC DNA]</scope>
    <source>
        <strain evidence="2">DSM 27370</strain>
    </source>
</reference>
<keyword evidence="2" id="KW-1185">Reference proteome</keyword>
<gene>
    <name evidence="1" type="ORF">SAMN05444362_12145</name>
</gene>